<evidence type="ECO:0008006" key="3">
    <source>
        <dbReference type="Google" id="ProtNLM"/>
    </source>
</evidence>
<accession>A0A367FMV7</accession>
<name>A0A367FMV7_9ACTN</name>
<organism evidence="1 2">
    <name type="scientific">Sphaerisporangium album</name>
    <dbReference type="NCBI Taxonomy" id="509200"/>
    <lineage>
        <taxon>Bacteria</taxon>
        <taxon>Bacillati</taxon>
        <taxon>Actinomycetota</taxon>
        <taxon>Actinomycetes</taxon>
        <taxon>Streptosporangiales</taxon>
        <taxon>Streptosporangiaceae</taxon>
        <taxon>Sphaerisporangium</taxon>
    </lineage>
</organism>
<protein>
    <recommendedName>
        <fullName evidence="3">SDR family NAD(P)-dependent oxidoreductase</fullName>
    </recommendedName>
</protein>
<dbReference type="AlphaFoldDB" id="A0A367FMV7"/>
<keyword evidence="2" id="KW-1185">Reference proteome</keyword>
<dbReference type="RefSeq" id="WP_114028617.1">
    <property type="nucleotide sequence ID" value="NZ_QOIL01000005.1"/>
</dbReference>
<dbReference type="Proteomes" id="UP000253094">
    <property type="component" value="Unassembled WGS sequence"/>
</dbReference>
<gene>
    <name evidence="1" type="ORF">DQ384_10910</name>
</gene>
<evidence type="ECO:0000313" key="2">
    <source>
        <dbReference type="Proteomes" id="UP000253094"/>
    </source>
</evidence>
<evidence type="ECO:0000313" key="1">
    <source>
        <dbReference type="EMBL" id="RCG31239.1"/>
    </source>
</evidence>
<reference evidence="1 2" key="1">
    <citation type="submission" date="2018-06" db="EMBL/GenBank/DDBJ databases">
        <title>Sphaerisporangium craniellae sp. nov., isolated from a marine sponge in the South China Sea.</title>
        <authorList>
            <person name="Li L."/>
        </authorList>
    </citation>
    <scope>NUCLEOTIDE SEQUENCE [LARGE SCALE GENOMIC DNA]</scope>
    <source>
        <strain evidence="1 2">CCTCC AA 208026</strain>
    </source>
</reference>
<dbReference type="EMBL" id="QOIL01000005">
    <property type="protein sequence ID" value="RCG31239.1"/>
    <property type="molecule type" value="Genomic_DNA"/>
</dbReference>
<dbReference type="OrthoDB" id="4577644at2"/>
<proteinExistence type="predicted"/>
<sequence>MDVSVPDLPGKLAIVNGASDGIGPGLDATIDWDNLQGERSYSRSRSYGLSKLANVMFGLELDRRSQAGGWALSATSNTPVRP</sequence>
<comment type="caution">
    <text evidence="1">The sequence shown here is derived from an EMBL/GenBank/DDBJ whole genome shotgun (WGS) entry which is preliminary data.</text>
</comment>